<evidence type="ECO:0008006" key="2">
    <source>
        <dbReference type="Google" id="ProtNLM"/>
    </source>
</evidence>
<dbReference type="CDD" id="cd05325">
    <property type="entry name" value="carb_red_sniffer_like_SDR_c"/>
    <property type="match status" value="1"/>
</dbReference>
<dbReference type="Pfam" id="PF00106">
    <property type="entry name" value="adh_short"/>
    <property type="match status" value="1"/>
</dbReference>
<evidence type="ECO:0000313" key="1">
    <source>
        <dbReference type="EMBL" id="SVA78786.1"/>
    </source>
</evidence>
<proteinExistence type="predicted"/>
<protein>
    <recommendedName>
        <fullName evidence="2">Short-chain dehydrogenase</fullName>
    </recommendedName>
</protein>
<dbReference type="PRINTS" id="PR00081">
    <property type="entry name" value="GDHRDH"/>
</dbReference>
<gene>
    <name evidence="1" type="ORF">METZ01_LOCUS131640</name>
</gene>
<dbReference type="InterPro" id="IPR036291">
    <property type="entry name" value="NAD(P)-bd_dom_sf"/>
</dbReference>
<dbReference type="AlphaFoldDB" id="A0A381YP27"/>
<sequence length="236" mass="26534">MPTVFVTGANRGLGYEHVKQYAHKGWKVIACAREPESAIELQKLHAEYGDNFIIEQLDVVNHQDIDKLSRKFKSLPIDVLINNAGTTGPLGVPGAMDYQKIDSMDYKIWREILEVNLISPFKVATAFHDHIAHSEKRLLIMMSSDLGSVEQNTFGGFYSYRASKAALNIISKGMSVDWLDLTVIALAPGWCKTYLGGEEAEIYPDESVNNQQEMFEKIVSNNSGMFLDRFGKEVPW</sequence>
<dbReference type="Gene3D" id="3.40.50.720">
    <property type="entry name" value="NAD(P)-binding Rossmann-like Domain"/>
    <property type="match status" value="1"/>
</dbReference>
<dbReference type="PANTHER" id="PTHR45458">
    <property type="entry name" value="SHORT-CHAIN DEHYDROGENASE/REDUCTASE SDR"/>
    <property type="match status" value="1"/>
</dbReference>
<accession>A0A381YP27</accession>
<organism evidence="1">
    <name type="scientific">marine metagenome</name>
    <dbReference type="NCBI Taxonomy" id="408172"/>
    <lineage>
        <taxon>unclassified sequences</taxon>
        <taxon>metagenomes</taxon>
        <taxon>ecological metagenomes</taxon>
    </lineage>
</organism>
<dbReference type="InterPro" id="IPR002347">
    <property type="entry name" value="SDR_fam"/>
</dbReference>
<dbReference type="PANTHER" id="PTHR45458:SF1">
    <property type="entry name" value="SHORT CHAIN DEHYDROGENASE"/>
    <property type="match status" value="1"/>
</dbReference>
<dbReference type="SUPFAM" id="SSF51735">
    <property type="entry name" value="NAD(P)-binding Rossmann-fold domains"/>
    <property type="match status" value="1"/>
</dbReference>
<name>A0A381YP27_9ZZZZ</name>
<dbReference type="GO" id="GO:0016616">
    <property type="term" value="F:oxidoreductase activity, acting on the CH-OH group of donors, NAD or NADP as acceptor"/>
    <property type="evidence" value="ECO:0007669"/>
    <property type="project" value="TreeGrafter"/>
</dbReference>
<dbReference type="InterPro" id="IPR052184">
    <property type="entry name" value="SDR_enzymes"/>
</dbReference>
<reference evidence="1" key="1">
    <citation type="submission" date="2018-05" db="EMBL/GenBank/DDBJ databases">
        <authorList>
            <person name="Lanie J.A."/>
            <person name="Ng W.-L."/>
            <person name="Kazmierczak K.M."/>
            <person name="Andrzejewski T.M."/>
            <person name="Davidsen T.M."/>
            <person name="Wayne K.J."/>
            <person name="Tettelin H."/>
            <person name="Glass J.I."/>
            <person name="Rusch D."/>
            <person name="Podicherti R."/>
            <person name="Tsui H.-C.T."/>
            <person name="Winkler M.E."/>
        </authorList>
    </citation>
    <scope>NUCLEOTIDE SEQUENCE</scope>
</reference>
<dbReference type="EMBL" id="UINC01018701">
    <property type="protein sequence ID" value="SVA78786.1"/>
    <property type="molecule type" value="Genomic_DNA"/>
</dbReference>